<evidence type="ECO:0000313" key="3">
    <source>
        <dbReference type="Proteomes" id="UP000237105"/>
    </source>
</evidence>
<reference evidence="3" key="1">
    <citation type="submission" date="2016-06" db="EMBL/GenBank/DDBJ databases">
        <title>Parallel loss of symbiosis genes in relatives of nitrogen-fixing non-legume Parasponia.</title>
        <authorList>
            <person name="Van Velzen R."/>
            <person name="Holmer R."/>
            <person name="Bu F."/>
            <person name="Rutten L."/>
            <person name="Van Zeijl A."/>
            <person name="Liu W."/>
            <person name="Santuari L."/>
            <person name="Cao Q."/>
            <person name="Sharma T."/>
            <person name="Shen D."/>
            <person name="Roswanjaya Y."/>
            <person name="Wardhani T."/>
            <person name="Kalhor M.S."/>
            <person name="Jansen J."/>
            <person name="Van den Hoogen J."/>
            <person name="Gungor B."/>
            <person name="Hartog M."/>
            <person name="Hontelez J."/>
            <person name="Verver J."/>
            <person name="Yang W.-C."/>
            <person name="Schijlen E."/>
            <person name="Repin R."/>
            <person name="Schilthuizen M."/>
            <person name="Schranz E."/>
            <person name="Heidstra R."/>
            <person name="Miyata K."/>
            <person name="Fedorova E."/>
            <person name="Kohlen W."/>
            <person name="Bisseling T."/>
            <person name="Smit S."/>
            <person name="Geurts R."/>
        </authorList>
    </citation>
    <scope>NUCLEOTIDE SEQUENCE [LARGE SCALE GENOMIC DNA]</scope>
    <source>
        <strain evidence="3">cv. WU1-14</strain>
    </source>
</reference>
<feature type="transmembrane region" description="Helical" evidence="1">
    <location>
        <begin position="54"/>
        <end position="72"/>
    </location>
</feature>
<dbReference type="OrthoDB" id="1936069at2759"/>
<sequence length="73" mass="8331">DTDSKEEVIRIVLTKPLSIDGTGDSHNEYKAPNMLQRALTLFKDVRPGSDLTRLQASLIFYLYSFLFFFVSIS</sequence>
<organism evidence="2 3">
    <name type="scientific">Parasponia andersonii</name>
    <name type="common">Sponia andersonii</name>
    <dbReference type="NCBI Taxonomy" id="3476"/>
    <lineage>
        <taxon>Eukaryota</taxon>
        <taxon>Viridiplantae</taxon>
        <taxon>Streptophyta</taxon>
        <taxon>Embryophyta</taxon>
        <taxon>Tracheophyta</taxon>
        <taxon>Spermatophyta</taxon>
        <taxon>Magnoliopsida</taxon>
        <taxon>eudicotyledons</taxon>
        <taxon>Gunneridae</taxon>
        <taxon>Pentapetalae</taxon>
        <taxon>rosids</taxon>
        <taxon>fabids</taxon>
        <taxon>Rosales</taxon>
        <taxon>Cannabaceae</taxon>
        <taxon>Parasponia</taxon>
    </lineage>
</organism>
<accession>A0A2P5BJI4</accession>
<gene>
    <name evidence="2" type="ORF">PanWU01x14_233420</name>
</gene>
<protein>
    <submittedName>
        <fullName evidence="2">Uncharacterized protein</fullName>
    </submittedName>
</protein>
<keyword evidence="1" id="KW-0472">Membrane</keyword>
<dbReference type="AlphaFoldDB" id="A0A2P5BJI4"/>
<dbReference type="EMBL" id="JXTB01000269">
    <property type="protein sequence ID" value="PON48941.1"/>
    <property type="molecule type" value="Genomic_DNA"/>
</dbReference>
<keyword evidence="3" id="KW-1185">Reference proteome</keyword>
<evidence type="ECO:0000313" key="2">
    <source>
        <dbReference type="EMBL" id="PON48941.1"/>
    </source>
</evidence>
<keyword evidence="1" id="KW-0812">Transmembrane</keyword>
<feature type="non-terminal residue" evidence="2">
    <location>
        <position position="1"/>
    </location>
</feature>
<dbReference type="STRING" id="3476.A0A2P5BJI4"/>
<keyword evidence="1" id="KW-1133">Transmembrane helix</keyword>
<dbReference type="Proteomes" id="UP000237105">
    <property type="component" value="Unassembled WGS sequence"/>
</dbReference>
<name>A0A2P5BJI4_PARAD</name>
<proteinExistence type="predicted"/>
<evidence type="ECO:0000256" key="1">
    <source>
        <dbReference type="SAM" id="Phobius"/>
    </source>
</evidence>
<comment type="caution">
    <text evidence="2">The sequence shown here is derived from an EMBL/GenBank/DDBJ whole genome shotgun (WGS) entry which is preliminary data.</text>
</comment>